<evidence type="ECO:0000313" key="3">
    <source>
        <dbReference type="Proteomes" id="UP001597506"/>
    </source>
</evidence>
<organism evidence="2 3">
    <name type="scientific">Bacillus seohaeanensis</name>
    <dbReference type="NCBI Taxonomy" id="284580"/>
    <lineage>
        <taxon>Bacteria</taxon>
        <taxon>Bacillati</taxon>
        <taxon>Bacillota</taxon>
        <taxon>Bacilli</taxon>
        <taxon>Bacillales</taxon>
        <taxon>Bacillaceae</taxon>
        <taxon>Bacillus</taxon>
    </lineage>
</organism>
<name>A0ABW5RQX1_9BACI</name>
<proteinExistence type="predicted"/>
<evidence type="ECO:0000256" key="1">
    <source>
        <dbReference type="SAM" id="Phobius"/>
    </source>
</evidence>
<keyword evidence="1" id="KW-0472">Membrane</keyword>
<keyword evidence="3" id="KW-1185">Reference proteome</keyword>
<feature type="transmembrane region" description="Helical" evidence="1">
    <location>
        <begin position="82"/>
        <end position="104"/>
    </location>
</feature>
<dbReference type="InterPro" id="IPR035238">
    <property type="entry name" value="DUF5345"/>
</dbReference>
<keyword evidence="1" id="KW-0812">Transmembrane</keyword>
<protein>
    <submittedName>
        <fullName evidence="2">YxlC family protein</fullName>
    </submittedName>
</protein>
<dbReference type="EMBL" id="JBHUMF010000023">
    <property type="protein sequence ID" value="MFD2681087.1"/>
    <property type="molecule type" value="Genomic_DNA"/>
</dbReference>
<keyword evidence="1" id="KW-1133">Transmembrane helix</keyword>
<sequence>MKKSLSSEQRDEGQLDKLLKEGFEPLEKNIDEDTPTQQWFEQFVIEQQSLQRSKLKKDILLFLCVACLVLTAFAITLLQLPILFLIIQGAVFILATAFSSISFLKQVKKI</sequence>
<gene>
    <name evidence="2" type="ORF">ACFSUL_10050</name>
</gene>
<dbReference type="Proteomes" id="UP001597506">
    <property type="component" value="Unassembled WGS sequence"/>
</dbReference>
<comment type="caution">
    <text evidence="2">The sequence shown here is derived from an EMBL/GenBank/DDBJ whole genome shotgun (WGS) entry which is preliminary data.</text>
</comment>
<accession>A0ABW5RQX1</accession>
<reference evidence="3" key="1">
    <citation type="journal article" date="2019" name="Int. J. Syst. Evol. Microbiol.">
        <title>The Global Catalogue of Microorganisms (GCM) 10K type strain sequencing project: providing services to taxonomists for standard genome sequencing and annotation.</title>
        <authorList>
            <consortium name="The Broad Institute Genomics Platform"/>
            <consortium name="The Broad Institute Genome Sequencing Center for Infectious Disease"/>
            <person name="Wu L."/>
            <person name="Ma J."/>
        </authorList>
    </citation>
    <scope>NUCLEOTIDE SEQUENCE [LARGE SCALE GENOMIC DNA]</scope>
    <source>
        <strain evidence="3">KCTC 3913</strain>
    </source>
</reference>
<dbReference type="Pfam" id="PF17280">
    <property type="entry name" value="DUF5345"/>
    <property type="match status" value="1"/>
</dbReference>
<feature type="transmembrane region" description="Helical" evidence="1">
    <location>
        <begin position="59"/>
        <end position="76"/>
    </location>
</feature>
<dbReference type="RefSeq" id="WP_377934989.1">
    <property type="nucleotide sequence ID" value="NZ_JBHUMF010000023.1"/>
</dbReference>
<evidence type="ECO:0000313" key="2">
    <source>
        <dbReference type="EMBL" id="MFD2681087.1"/>
    </source>
</evidence>